<dbReference type="InterPro" id="IPR045851">
    <property type="entry name" value="AMP-bd_C_sf"/>
</dbReference>
<dbReference type="PANTHER" id="PTHR43201">
    <property type="entry name" value="ACYL-COA SYNTHETASE"/>
    <property type="match status" value="1"/>
</dbReference>
<comment type="caution">
    <text evidence="4">The sequence shown here is derived from an EMBL/GenBank/DDBJ whole genome shotgun (WGS) entry which is preliminary data.</text>
</comment>
<dbReference type="PANTHER" id="PTHR43201:SF5">
    <property type="entry name" value="MEDIUM-CHAIN ACYL-COA LIGASE ACSF2, MITOCHONDRIAL"/>
    <property type="match status" value="1"/>
</dbReference>
<evidence type="ECO:0000313" key="4">
    <source>
        <dbReference type="EMBL" id="MFD0836368.1"/>
    </source>
</evidence>
<sequence length="358" mass="40388">MTPNFTNVHIKFKLDNVSYNHEDLMEVAYSYVKEGLPYQQDLGNFLLDWLDEHDYVMAKTSGSTGKPKNLKIKKQAMVNSAIATGDFFNLKPGDKVLHCLPANFIAGKMMIVRAIILGLELDLVQPVALPSIDYEKDYDFCAFTPMQLKNFAKHLNHLKTAIVGGGHVSEAIIDAIKDKKTNVYETYGMTETVSHIAVRKLNNFGTSNLSTISYFETLPNITVSTDDRNCLVIDAPYLSDNKIVTNDIVKIHSETTFEWLGRFDNVINSGGIKLIPEQIEGKLKKLIDNQFFITSLPDDTLGEKVVLIVEDDKNNIDNSIFDCLDKYEKPKAVYTVSKFIETKSGKIQRKKTMELLKL</sequence>
<dbReference type="Gene3D" id="3.30.300.30">
    <property type="match status" value="1"/>
</dbReference>
<dbReference type="RefSeq" id="WP_379942351.1">
    <property type="nucleotide sequence ID" value="NZ_JBHTIB010000012.1"/>
</dbReference>
<protein>
    <submittedName>
        <fullName evidence="4">AMP-binding protein</fullName>
    </submittedName>
</protein>
<reference evidence="5" key="1">
    <citation type="journal article" date="2019" name="Int. J. Syst. Evol. Microbiol.">
        <title>The Global Catalogue of Microorganisms (GCM) 10K type strain sequencing project: providing services to taxonomists for standard genome sequencing and annotation.</title>
        <authorList>
            <consortium name="The Broad Institute Genomics Platform"/>
            <consortium name="The Broad Institute Genome Sequencing Center for Infectious Disease"/>
            <person name="Wu L."/>
            <person name="Ma J."/>
        </authorList>
    </citation>
    <scope>NUCLEOTIDE SEQUENCE [LARGE SCALE GENOMIC DNA]</scope>
    <source>
        <strain evidence="5">CCUG 60529</strain>
    </source>
</reference>
<evidence type="ECO:0000259" key="3">
    <source>
        <dbReference type="Pfam" id="PF00501"/>
    </source>
</evidence>
<gene>
    <name evidence="4" type="ORF">ACFQ0I_11360</name>
</gene>
<dbReference type="Pfam" id="PF00501">
    <property type="entry name" value="AMP-binding"/>
    <property type="match status" value="1"/>
</dbReference>
<feature type="domain" description="AMP-dependent synthetase/ligase" evidence="3">
    <location>
        <begin position="52"/>
        <end position="198"/>
    </location>
</feature>
<dbReference type="InterPro" id="IPR042099">
    <property type="entry name" value="ANL_N_sf"/>
</dbReference>
<dbReference type="Gene3D" id="3.40.50.12780">
    <property type="entry name" value="N-terminal domain of ligase-like"/>
    <property type="match status" value="1"/>
</dbReference>
<keyword evidence="2" id="KW-0436">Ligase</keyword>
<dbReference type="EMBL" id="JBHTIB010000012">
    <property type="protein sequence ID" value="MFD0836368.1"/>
    <property type="molecule type" value="Genomic_DNA"/>
</dbReference>
<accession>A0ABW3BUF1</accession>
<dbReference type="SUPFAM" id="SSF56801">
    <property type="entry name" value="Acetyl-CoA synthetase-like"/>
    <property type="match status" value="1"/>
</dbReference>
<evidence type="ECO:0000313" key="5">
    <source>
        <dbReference type="Proteomes" id="UP001597011"/>
    </source>
</evidence>
<proteinExistence type="inferred from homology"/>
<dbReference type="InterPro" id="IPR000873">
    <property type="entry name" value="AMP-dep_synth/lig_dom"/>
</dbReference>
<evidence type="ECO:0000256" key="2">
    <source>
        <dbReference type="ARBA" id="ARBA00022598"/>
    </source>
</evidence>
<name>A0ABW3BUF1_9FLAO</name>
<organism evidence="4 5">
    <name type="scientific">Mariniflexile aquimaris</name>
    <dbReference type="NCBI Taxonomy" id="881009"/>
    <lineage>
        <taxon>Bacteria</taxon>
        <taxon>Pseudomonadati</taxon>
        <taxon>Bacteroidota</taxon>
        <taxon>Flavobacteriia</taxon>
        <taxon>Flavobacteriales</taxon>
        <taxon>Flavobacteriaceae</taxon>
        <taxon>Mariniflexile</taxon>
    </lineage>
</organism>
<evidence type="ECO:0000256" key="1">
    <source>
        <dbReference type="ARBA" id="ARBA00006432"/>
    </source>
</evidence>
<comment type="similarity">
    <text evidence="1">Belongs to the ATP-dependent AMP-binding enzyme family.</text>
</comment>
<keyword evidence="5" id="KW-1185">Reference proteome</keyword>
<dbReference type="Proteomes" id="UP001597011">
    <property type="component" value="Unassembled WGS sequence"/>
</dbReference>